<accession>A0ABW1K4X9</accession>
<reference evidence="3" key="1">
    <citation type="journal article" date="2019" name="Int. J. Syst. Evol. Microbiol.">
        <title>The Global Catalogue of Microorganisms (GCM) 10K type strain sequencing project: providing services to taxonomists for standard genome sequencing and annotation.</title>
        <authorList>
            <consortium name="The Broad Institute Genomics Platform"/>
            <consortium name="The Broad Institute Genome Sequencing Center for Infectious Disease"/>
            <person name="Wu L."/>
            <person name="Ma J."/>
        </authorList>
    </citation>
    <scope>NUCLEOTIDE SEQUENCE [LARGE SCALE GENOMIC DNA]</scope>
    <source>
        <strain evidence="3">ZS-35-S2</strain>
    </source>
</reference>
<feature type="region of interest" description="Disordered" evidence="1">
    <location>
        <begin position="136"/>
        <end position="159"/>
    </location>
</feature>
<organism evidence="2 3">
    <name type="scientific">Plantactinospora solaniradicis</name>
    <dbReference type="NCBI Taxonomy" id="1723736"/>
    <lineage>
        <taxon>Bacteria</taxon>
        <taxon>Bacillati</taxon>
        <taxon>Actinomycetota</taxon>
        <taxon>Actinomycetes</taxon>
        <taxon>Micromonosporales</taxon>
        <taxon>Micromonosporaceae</taxon>
        <taxon>Plantactinospora</taxon>
    </lineage>
</organism>
<name>A0ABW1K4X9_9ACTN</name>
<evidence type="ECO:0000313" key="2">
    <source>
        <dbReference type="EMBL" id="MFC6016014.1"/>
    </source>
</evidence>
<proteinExistence type="predicted"/>
<gene>
    <name evidence="2" type="ORF">ACFP2T_07385</name>
</gene>
<keyword evidence="3" id="KW-1185">Reference proteome</keyword>
<dbReference type="EMBL" id="JBHSPR010000007">
    <property type="protein sequence ID" value="MFC6016014.1"/>
    <property type="molecule type" value="Genomic_DNA"/>
</dbReference>
<evidence type="ECO:0000313" key="3">
    <source>
        <dbReference type="Proteomes" id="UP001596203"/>
    </source>
</evidence>
<dbReference type="Proteomes" id="UP001596203">
    <property type="component" value="Unassembled WGS sequence"/>
</dbReference>
<protein>
    <submittedName>
        <fullName evidence="2">Uncharacterized protein</fullName>
    </submittedName>
</protein>
<dbReference type="RefSeq" id="WP_377418951.1">
    <property type="nucleotide sequence ID" value="NZ_JBHSPR010000007.1"/>
</dbReference>
<sequence length="159" mass="18577">MKKRREEPVVFETEVRQRFRFLVDDYDMPDPTYTEDLLPVVWYQRPDLLVSVSWERGPRDSAGIVVSADLLIPDQRSRADLPDLVEAAVFAPRHRVPWQSYGVEVVRSTLEQNATWLRRLMPLLLGPDREELVRKANEQPLDRAGNPKRRPPGITWKYA</sequence>
<comment type="caution">
    <text evidence="2">The sequence shown here is derived from an EMBL/GenBank/DDBJ whole genome shotgun (WGS) entry which is preliminary data.</text>
</comment>
<evidence type="ECO:0000256" key="1">
    <source>
        <dbReference type="SAM" id="MobiDB-lite"/>
    </source>
</evidence>